<dbReference type="Gene3D" id="1.50.10.10">
    <property type="match status" value="1"/>
</dbReference>
<dbReference type="Pfam" id="PF22422">
    <property type="entry name" value="MGH1-like_GH"/>
    <property type="match status" value="1"/>
</dbReference>
<gene>
    <name evidence="3" type="ORF">H7965_26590</name>
</gene>
<dbReference type="RefSeq" id="WP_186773568.1">
    <property type="nucleotide sequence ID" value="NZ_JACOMF010000084.1"/>
</dbReference>
<protein>
    <submittedName>
        <fullName evidence="3">Amylo-alpha-1,6-glucosidase</fullName>
    </submittedName>
</protein>
<dbReference type="Proteomes" id="UP000600101">
    <property type="component" value="Unassembled WGS sequence"/>
</dbReference>
<evidence type="ECO:0000313" key="4">
    <source>
        <dbReference type="Proteomes" id="UP000600101"/>
    </source>
</evidence>
<accession>A0A9X0R3J6</accession>
<evidence type="ECO:0000313" key="3">
    <source>
        <dbReference type="EMBL" id="MBC4018829.1"/>
    </source>
</evidence>
<proteinExistence type="predicted"/>
<dbReference type="InterPro" id="IPR012341">
    <property type="entry name" value="6hp_glycosidase-like_sf"/>
</dbReference>
<feature type="domain" description="Mannosylglycerate hydrolase MGH1-like glycoside hydrolase" evidence="2">
    <location>
        <begin position="320"/>
        <end position="621"/>
    </location>
</feature>
<dbReference type="SUPFAM" id="SSF48208">
    <property type="entry name" value="Six-hairpin glycosidases"/>
    <property type="match status" value="1"/>
</dbReference>
<reference evidence="3" key="1">
    <citation type="submission" date="2020-08" db="EMBL/GenBank/DDBJ databases">
        <authorList>
            <person name="Hu Y."/>
            <person name="Nguyen S.V."/>
            <person name="Li F."/>
            <person name="Fanning S."/>
        </authorList>
    </citation>
    <scope>NUCLEOTIDE SEQUENCE</scope>
    <source>
        <strain evidence="3">SYSU D8009</strain>
    </source>
</reference>
<feature type="domain" description="Putative glycogen debranching enzyme N-terminal" evidence="1">
    <location>
        <begin position="38"/>
        <end position="231"/>
    </location>
</feature>
<evidence type="ECO:0000259" key="1">
    <source>
        <dbReference type="Pfam" id="PF14742"/>
    </source>
</evidence>
<keyword evidence="4" id="KW-1185">Reference proteome</keyword>
<dbReference type="InterPro" id="IPR054491">
    <property type="entry name" value="MGH1-like_GH"/>
</dbReference>
<organism evidence="3 4">
    <name type="scientific">Siccirubricoccus deserti</name>
    <dbReference type="NCBI Taxonomy" id="2013562"/>
    <lineage>
        <taxon>Bacteria</taxon>
        <taxon>Pseudomonadati</taxon>
        <taxon>Pseudomonadota</taxon>
        <taxon>Alphaproteobacteria</taxon>
        <taxon>Acetobacterales</taxon>
        <taxon>Roseomonadaceae</taxon>
        <taxon>Siccirubricoccus</taxon>
    </lineage>
</organism>
<dbReference type="GO" id="GO:0005975">
    <property type="term" value="P:carbohydrate metabolic process"/>
    <property type="evidence" value="ECO:0007669"/>
    <property type="project" value="InterPro"/>
</dbReference>
<dbReference type="InterPro" id="IPR008928">
    <property type="entry name" value="6-hairpin_glycosidase_sf"/>
</dbReference>
<comment type="caution">
    <text evidence="3">The sequence shown here is derived from an EMBL/GenBank/DDBJ whole genome shotgun (WGS) entry which is preliminary data.</text>
</comment>
<evidence type="ECO:0000259" key="2">
    <source>
        <dbReference type="Pfam" id="PF22422"/>
    </source>
</evidence>
<name>A0A9X0R3J6_9PROT</name>
<dbReference type="InterPro" id="IPR032856">
    <property type="entry name" value="GDE_N_bis"/>
</dbReference>
<dbReference type="Pfam" id="PF14742">
    <property type="entry name" value="GDE_N_bis"/>
    <property type="match status" value="1"/>
</dbReference>
<sequence>MDGVPAGTLPTSYPPEEERFAVAASAATALALYRPRTLKCGDSFLVLDHYGDAQALCPAAEGLFHLDTRHLSRMAVTIEGQRPLLLSSGISEDNAVLTVDLANPDLRLAGGGTLMRDTLHIRRVLVLGDGALHEQLHIRNYGAEPVALELGLDHAADFADIFEVRGARRERRGTILPVECSAGSATFAYRGLDGVLRTTRVTYDPAPDRLDDGRARYAIRLAPDEQRTVALAVRSGRSGASGEAAQPDAPDLGFDGWVAWHRAWSAARAKNVARIHTSNEAFNDWLNRSRADLDMLCTTGAGEPFPYAGVPWFSTAFGRDSLITALQCLWLDPALAASVLRHLAARQAKESDPARDAEPGKIMHETRRGEMAATGEVPFGLYYGSVDATPLFVMLAAAHLERTGDRALARELWPHVEAALSWMERYGDRDGDGFLEYGRRTAEGLANQGWKDSWDSVFHADGSLAKGPIALVEVQAYAHAAWLGGARIARALGRRTCAEALEARAEALRRRFDEAFWCPGIGTYALALDGEKKACRVRSSNAGHVLLTGIAPAERAARVAATLLEPRSFCGWGVRTIAEGEARYNPMSYHNGSVWPHDNGLIALGLSLHGLRKPLVRLLGGLFDAALWTDMKRLPELFCGFPRLPGQGPTAYPVACLPQAWASASAFAVLGALLGVTFRPDQRQIRFVRPVLPPWLEMVRIENLRLGGASVDLVMHRHEGDEVSLRVLRRRGRIEVAVIN</sequence>
<dbReference type="AlphaFoldDB" id="A0A9X0R3J6"/>
<dbReference type="EMBL" id="JACOMF010000084">
    <property type="protein sequence ID" value="MBC4018829.1"/>
    <property type="molecule type" value="Genomic_DNA"/>
</dbReference>